<accession>A0A8S9YWW5</accession>
<keyword evidence="1" id="KW-0802">TPR repeat</keyword>
<keyword evidence="3" id="KW-1185">Reference proteome</keyword>
<feature type="repeat" description="TPR" evidence="1">
    <location>
        <begin position="144"/>
        <end position="177"/>
    </location>
</feature>
<evidence type="ECO:0000313" key="2">
    <source>
        <dbReference type="EMBL" id="KAF7257650.1"/>
    </source>
</evidence>
<dbReference type="SUPFAM" id="SSF48452">
    <property type="entry name" value="TPR-like"/>
    <property type="match status" value="1"/>
</dbReference>
<proteinExistence type="predicted"/>
<sequence length="204" mass="22899">MLVLQTPSFISFQTALAAIDVQRCILLHPCKADLYILLCHYRTTMKQIPHKSSCVTQLVSAALHKIGRNARQKALAYCLLNQYENAADILLSDTVFKPKLDNLILLSIVQQKMNKFEAAIISLRRGLQLLKPSSPKYPWPLKAAEIHETIGRCLVHLKAYDKAIHSFTSAIKINSKSIKVRNVHFSLDLLYSYSSAINGKPNGL</sequence>
<dbReference type="Pfam" id="PF13181">
    <property type="entry name" value="TPR_8"/>
    <property type="match status" value="1"/>
</dbReference>
<comment type="caution">
    <text evidence="2">The sequence shown here is derived from an EMBL/GenBank/DDBJ whole genome shotgun (WGS) entry which is preliminary data.</text>
</comment>
<dbReference type="EMBL" id="JTDE01002236">
    <property type="protein sequence ID" value="KAF7257650.1"/>
    <property type="molecule type" value="Genomic_DNA"/>
</dbReference>
<dbReference type="PROSITE" id="PS50005">
    <property type="entry name" value="TPR"/>
    <property type="match status" value="1"/>
</dbReference>
<gene>
    <name evidence="2" type="ORF">EG68_07049</name>
</gene>
<dbReference type="AlphaFoldDB" id="A0A8S9YWW5"/>
<protein>
    <submittedName>
        <fullName evidence="2">Uncharacterized protein</fullName>
    </submittedName>
</protein>
<dbReference type="InterPro" id="IPR011990">
    <property type="entry name" value="TPR-like_helical_dom_sf"/>
</dbReference>
<dbReference type="OrthoDB" id="1658288at2759"/>
<evidence type="ECO:0000256" key="1">
    <source>
        <dbReference type="PROSITE-ProRule" id="PRU00339"/>
    </source>
</evidence>
<dbReference type="Gene3D" id="1.25.40.10">
    <property type="entry name" value="Tetratricopeptide repeat domain"/>
    <property type="match status" value="1"/>
</dbReference>
<evidence type="ECO:0000313" key="3">
    <source>
        <dbReference type="Proteomes" id="UP000822476"/>
    </source>
</evidence>
<organism evidence="2 3">
    <name type="scientific">Paragonimus skrjabini miyazakii</name>
    <dbReference type="NCBI Taxonomy" id="59628"/>
    <lineage>
        <taxon>Eukaryota</taxon>
        <taxon>Metazoa</taxon>
        <taxon>Spiralia</taxon>
        <taxon>Lophotrochozoa</taxon>
        <taxon>Platyhelminthes</taxon>
        <taxon>Trematoda</taxon>
        <taxon>Digenea</taxon>
        <taxon>Plagiorchiida</taxon>
        <taxon>Troglotremata</taxon>
        <taxon>Troglotrematidae</taxon>
        <taxon>Paragonimus</taxon>
    </lineage>
</organism>
<dbReference type="Proteomes" id="UP000822476">
    <property type="component" value="Unassembled WGS sequence"/>
</dbReference>
<reference evidence="2" key="1">
    <citation type="submission" date="2019-07" db="EMBL/GenBank/DDBJ databases">
        <title>Annotation for the trematode Paragonimus miyazaki's.</title>
        <authorList>
            <person name="Choi Y.-J."/>
        </authorList>
    </citation>
    <scope>NUCLEOTIDE SEQUENCE</scope>
    <source>
        <strain evidence="2">Japan</strain>
    </source>
</reference>
<name>A0A8S9YWW5_9TREM</name>
<dbReference type="InterPro" id="IPR019734">
    <property type="entry name" value="TPR_rpt"/>
</dbReference>